<dbReference type="PROSITE" id="PS50021">
    <property type="entry name" value="CH"/>
    <property type="match status" value="1"/>
</dbReference>
<organism evidence="6 7">
    <name type="scientific">Popillia japonica</name>
    <name type="common">Japanese beetle</name>
    <dbReference type="NCBI Taxonomy" id="7064"/>
    <lineage>
        <taxon>Eukaryota</taxon>
        <taxon>Metazoa</taxon>
        <taxon>Ecdysozoa</taxon>
        <taxon>Arthropoda</taxon>
        <taxon>Hexapoda</taxon>
        <taxon>Insecta</taxon>
        <taxon>Pterygota</taxon>
        <taxon>Neoptera</taxon>
        <taxon>Endopterygota</taxon>
        <taxon>Coleoptera</taxon>
        <taxon>Polyphaga</taxon>
        <taxon>Scarabaeiformia</taxon>
        <taxon>Scarabaeidae</taxon>
        <taxon>Rutelinae</taxon>
        <taxon>Popillia</taxon>
    </lineage>
</organism>
<dbReference type="InterPro" id="IPR000557">
    <property type="entry name" value="Calponin_repeat"/>
</dbReference>
<dbReference type="InterPro" id="IPR003096">
    <property type="entry name" value="SM22_calponin"/>
</dbReference>
<dbReference type="SUPFAM" id="SSF47576">
    <property type="entry name" value="Calponin-homology domain, CH-domain"/>
    <property type="match status" value="2"/>
</dbReference>
<sequence>MAKRNKEVEAEILTWIFACIGEPVPKGEFEDILRDGVVLCNLMNKLSPGSVKKIQSKGTNFQLMENIQRFQAAAKKYGLPENFQLMENIQRFQAAAKKYGLPEEEIFQTADLFERRNIAQVAISLYSLGRITQKHPEWNGPQLGPKMADKNERTFSEDQLRSSEGLLNLQMGYNKGASQSGHGGFAHYVTTCQIKKPDFVNCSTNAVQKLFDEIPSGIPEIGLDPLDPLKVPIIKILQGAGPVNVNASLTDVTVLGFGNTHIRLNNVDSKTYDFYTELSLPRLRIDGNYKLLGRILVIPLKGAGTCWFDAKNLDITVRNIVNLEEHDGFHFFRIVGIKVNFSIGGLSLYMSNLFDGIKALEESTNRYLNENWQVLADSLNPILSKTIESIMFDILRKVFDNIPADFFISDLV</sequence>
<dbReference type="Pfam" id="PF00307">
    <property type="entry name" value="CH"/>
    <property type="match status" value="2"/>
</dbReference>
<dbReference type="SMART" id="SM00700">
    <property type="entry name" value="JHBP"/>
    <property type="match status" value="1"/>
</dbReference>
<keyword evidence="7" id="KW-1185">Reference proteome</keyword>
<gene>
    <name evidence="6" type="ORF">QE152_g905</name>
</gene>
<dbReference type="GO" id="GO:0007015">
    <property type="term" value="P:actin filament organization"/>
    <property type="evidence" value="ECO:0007669"/>
    <property type="project" value="TreeGrafter"/>
</dbReference>
<dbReference type="PANTHER" id="PTHR47385">
    <property type="entry name" value="CALPONIN"/>
    <property type="match status" value="1"/>
</dbReference>
<dbReference type="Proteomes" id="UP001458880">
    <property type="component" value="Unassembled WGS sequence"/>
</dbReference>
<comment type="similarity">
    <text evidence="1">Belongs to the calponin family.</text>
</comment>
<dbReference type="AlphaFoldDB" id="A0AAW1NE72"/>
<dbReference type="InterPro" id="IPR038606">
    <property type="entry name" value="To_sf"/>
</dbReference>
<evidence type="ECO:0000313" key="6">
    <source>
        <dbReference type="EMBL" id="KAK9754942.1"/>
    </source>
</evidence>
<dbReference type="Pfam" id="PF00402">
    <property type="entry name" value="Calponin"/>
    <property type="match status" value="1"/>
</dbReference>
<dbReference type="InterPro" id="IPR001715">
    <property type="entry name" value="CH_dom"/>
</dbReference>
<dbReference type="PRINTS" id="PR00888">
    <property type="entry name" value="SM22CALPONIN"/>
</dbReference>
<evidence type="ECO:0000256" key="2">
    <source>
        <dbReference type="ARBA" id="ARBA00022729"/>
    </source>
</evidence>
<accession>A0AAW1NE72</accession>
<comment type="caution">
    <text evidence="6">The sequence shown here is derived from an EMBL/GenBank/DDBJ whole genome shotgun (WGS) entry which is preliminary data.</text>
</comment>
<dbReference type="Gene3D" id="3.15.10.30">
    <property type="entry name" value="Haemolymph juvenile hormone binding protein"/>
    <property type="match status" value="1"/>
</dbReference>
<dbReference type="Pfam" id="PF06585">
    <property type="entry name" value="JHBP"/>
    <property type="match status" value="1"/>
</dbReference>
<dbReference type="GO" id="GO:0051015">
    <property type="term" value="F:actin filament binding"/>
    <property type="evidence" value="ECO:0007669"/>
    <property type="project" value="TreeGrafter"/>
</dbReference>
<dbReference type="InterPro" id="IPR010562">
    <property type="entry name" value="Haemolymph_juvenile_hormone-bd"/>
</dbReference>
<comment type="similarity">
    <text evidence="4">Belongs to the TO family.</text>
</comment>
<evidence type="ECO:0000256" key="4">
    <source>
        <dbReference type="ARBA" id="ARBA00060902"/>
    </source>
</evidence>
<keyword evidence="2" id="KW-0732">Signal</keyword>
<dbReference type="SMART" id="SM00033">
    <property type="entry name" value="CH"/>
    <property type="match status" value="1"/>
</dbReference>
<proteinExistence type="inferred from homology"/>
<dbReference type="PANTHER" id="PTHR47385:SF22">
    <property type="entry name" value="GH21596P"/>
    <property type="match status" value="1"/>
</dbReference>
<dbReference type="InterPro" id="IPR036872">
    <property type="entry name" value="CH_dom_sf"/>
</dbReference>
<reference evidence="6 7" key="2">
    <citation type="journal article" date="2024" name="BMC Genomics">
        <title>De novo assembly and annotation of Popillia japonica's genome with initial clues to its potential as an invasive pest.</title>
        <authorList>
            <person name="Cucini C."/>
            <person name="Boschi S."/>
            <person name="Funari R."/>
            <person name="Cardaioli E."/>
            <person name="Iannotti N."/>
            <person name="Marturano G."/>
            <person name="Paoli F."/>
            <person name="Bruttini M."/>
            <person name="Carapelli A."/>
            <person name="Frati F."/>
            <person name="Nardi F."/>
        </authorList>
    </citation>
    <scope>NUCLEOTIDE SEQUENCE [LARGE SCALE GENOMIC DNA]</scope>
    <source>
        <strain evidence="6">DMR45628</strain>
    </source>
</reference>
<evidence type="ECO:0000259" key="5">
    <source>
        <dbReference type="PROSITE" id="PS50021"/>
    </source>
</evidence>
<dbReference type="Gene3D" id="1.10.418.10">
    <property type="entry name" value="Calponin-like domain"/>
    <property type="match status" value="2"/>
</dbReference>
<name>A0AAW1NE72_POPJA</name>
<feature type="domain" description="Calponin-homology (CH)" evidence="5">
    <location>
        <begin position="6"/>
        <end position="133"/>
    </location>
</feature>
<evidence type="ECO:0000313" key="7">
    <source>
        <dbReference type="Proteomes" id="UP001458880"/>
    </source>
</evidence>
<protein>
    <submittedName>
        <fullName evidence="6">Calponin family repeat</fullName>
    </submittedName>
</protein>
<dbReference type="PROSITE" id="PS51122">
    <property type="entry name" value="CALPONIN_2"/>
    <property type="match status" value="1"/>
</dbReference>
<dbReference type="InterPro" id="IPR050606">
    <property type="entry name" value="Calponin-like"/>
</dbReference>
<reference evidence="6" key="1">
    <citation type="submission" date="2023-05" db="EMBL/GenBank/DDBJ databases">
        <authorList>
            <person name="Nardi F."/>
            <person name="Carapelli A."/>
            <person name="Cucini C."/>
        </authorList>
    </citation>
    <scope>NUCLEOTIDE SEQUENCE</scope>
    <source>
        <strain evidence="6">DMR45628</strain>
        <tissue evidence="6">Testes</tissue>
    </source>
</reference>
<evidence type="ECO:0000256" key="1">
    <source>
        <dbReference type="ARBA" id="ARBA00009631"/>
    </source>
</evidence>
<dbReference type="EMBL" id="JASPKY010000004">
    <property type="protein sequence ID" value="KAK9754942.1"/>
    <property type="molecule type" value="Genomic_DNA"/>
</dbReference>
<keyword evidence="3" id="KW-0090">Biological rhythms</keyword>
<evidence type="ECO:0000256" key="3">
    <source>
        <dbReference type="ARBA" id="ARBA00023108"/>
    </source>
</evidence>
<dbReference type="GO" id="GO:0015629">
    <property type="term" value="C:actin cytoskeleton"/>
    <property type="evidence" value="ECO:0007669"/>
    <property type="project" value="TreeGrafter"/>
</dbReference>
<dbReference type="EMBL" id="JASPKY010000004">
    <property type="protein sequence ID" value="KAK9754941.1"/>
    <property type="molecule type" value="Genomic_DNA"/>
</dbReference>
<dbReference type="GO" id="GO:0007623">
    <property type="term" value="P:circadian rhythm"/>
    <property type="evidence" value="ECO:0007669"/>
    <property type="project" value="UniProtKB-ARBA"/>
</dbReference>
<dbReference type="FunFam" id="3.15.10.30:FF:000001">
    <property type="entry name" value="Takeout-like protein 1"/>
    <property type="match status" value="1"/>
</dbReference>